<sequence>MLKTLIIDDEPLARSRLRRLLAAYTDVIVIIGEAANGEEGAELINLLKPDVIFLDIEMPMLNGFEMLGKLEFHPIVIFATAYDQYAIRAFEENSIDYLLKPIEADRLAKTIQKLQKNVIKNNFEAIRQLALNEPAKKATTLSLQIGERFVLIKIADINYVEADDKYVFIYTKDDKKYITDFTLKTLEEKLGEGFMRIHRSIIINNNQVVEIRRSFNGVFVFIMKGIQEIRLKSSRSYANEIRRVFEI</sequence>
<dbReference type="InterPro" id="IPR001789">
    <property type="entry name" value="Sig_transdc_resp-reg_receiver"/>
</dbReference>
<dbReference type="PANTHER" id="PTHR37299">
    <property type="entry name" value="TRANSCRIPTIONAL REGULATOR-RELATED"/>
    <property type="match status" value="1"/>
</dbReference>
<gene>
    <name evidence="4" type="ORF">VRU48_18180</name>
</gene>
<dbReference type="Pfam" id="PF00072">
    <property type="entry name" value="Response_reg"/>
    <property type="match status" value="1"/>
</dbReference>
<dbReference type="Pfam" id="PF04397">
    <property type="entry name" value="LytTR"/>
    <property type="match status" value="1"/>
</dbReference>
<feature type="domain" description="Response regulatory" evidence="2">
    <location>
        <begin position="3"/>
        <end position="115"/>
    </location>
</feature>
<dbReference type="SMART" id="SM00448">
    <property type="entry name" value="REC"/>
    <property type="match status" value="1"/>
</dbReference>
<dbReference type="RefSeq" id="WP_330109345.1">
    <property type="nucleotide sequence ID" value="NZ_JAZDQT010000003.1"/>
</dbReference>
<dbReference type="EMBL" id="JAZDQT010000003">
    <property type="protein sequence ID" value="MEE1947059.1"/>
    <property type="molecule type" value="Genomic_DNA"/>
</dbReference>
<accession>A0ABU7ICI5</accession>
<reference evidence="4 5" key="1">
    <citation type="submission" date="2024-01" db="EMBL/GenBank/DDBJ databases">
        <title>Pedobacter sp. nov., isolated from fresh soil.</title>
        <authorList>
            <person name="Le N.T.T."/>
        </authorList>
    </citation>
    <scope>NUCLEOTIDE SEQUENCE [LARGE SCALE GENOMIC DNA]</scope>
    <source>
        <strain evidence="4 5">KR3-3</strain>
    </source>
</reference>
<evidence type="ECO:0000259" key="2">
    <source>
        <dbReference type="PROSITE" id="PS50110"/>
    </source>
</evidence>
<evidence type="ECO:0000313" key="5">
    <source>
        <dbReference type="Proteomes" id="UP001336835"/>
    </source>
</evidence>
<feature type="modified residue" description="4-aspartylphosphate" evidence="1">
    <location>
        <position position="55"/>
    </location>
</feature>
<proteinExistence type="predicted"/>
<evidence type="ECO:0000256" key="1">
    <source>
        <dbReference type="PROSITE-ProRule" id="PRU00169"/>
    </source>
</evidence>
<dbReference type="InterPro" id="IPR011006">
    <property type="entry name" value="CheY-like_superfamily"/>
</dbReference>
<dbReference type="PROSITE" id="PS50930">
    <property type="entry name" value="HTH_LYTTR"/>
    <property type="match status" value="1"/>
</dbReference>
<organism evidence="4 5">
    <name type="scientific">Pedobacter albus</name>
    <dbReference type="NCBI Taxonomy" id="3113905"/>
    <lineage>
        <taxon>Bacteria</taxon>
        <taxon>Pseudomonadati</taxon>
        <taxon>Bacteroidota</taxon>
        <taxon>Sphingobacteriia</taxon>
        <taxon>Sphingobacteriales</taxon>
        <taxon>Sphingobacteriaceae</taxon>
        <taxon>Pedobacter</taxon>
    </lineage>
</organism>
<keyword evidence="5" id="KW-1185">Reference proteome</keyword>
<evidence type="ECO:0000313" key="4">
    <source>
        <dbReference type="EMBL" id="MEE1947059.1"/>
    </source>
</evidence>
<dbReference type="Gene3D" id="3.40.50.2300">
    <property type="match status" value="1"/>
</dbReference>
<evidence type="ECO:0000259" key="3">
    <source>
        <dbReference type="PROSITE" id="PS50930"/>
    </source>
</evidence>
<feature type="domain" description="HTH LytTR-type" evidence="3">
    <location>
        <begin position="141"/>
        <end position="247"/>
    </location>
</feature>
<dbReference type="PANTHER" id="PTHR37299:SF1">
    <property type="entry name" value="STAGE 0 SPORULATION PROTEIN A HOMOLOG"/>
    <property type="match status" value="1"/>
</dbReference>
<dbReference type="SUPFAM" id="SSF52172">
    <property type="entry name" value="CheY-like"/>
    <property type="match status" value="1"/>
</dbReference>
<dbReference type="Gene3D" id="2.40.50.1020">
    <property type="entry name" value="LytTr DNA-binding domain"/>
    <property type="match status" value="1"/>
</dbReference>
<protein>
    <submittedName>
        <fullName evidence="4">LytTR family transcriptional regulator DNA-binding domain-containing protein</fullName>
    </submittedName>
</protein>
<keyword evidence="4" id="KW-0238">DNA-binding</keyword>
<name>A0ABU7ICI5_9SPHI</name>
<keyword evidence="1" id="KW-0597">Phosphoprotein</keyword>
<dbReference type="InterPro" id="IPR046947">
    <property type="entry name" value="LytR-like"/>
</dbReference>
<dbReference type="InterPro" id="IPR007492">
    <property type="entry name" value="LytTR_DNA-bd_dom"/>
</dbReference>
<dbReference type="Proteomes" id="UP001336835">
    <property type="component" value="Unassembled WGS sequence"/>
</dbReference>
<dbReference type="GO" id="GO:0003677">
    <property type="term" value="F:DNA binding"/>
    <property type="evidence" value="ECO:0007669"/>
    <property type="project" value="UniProtKB-KW"/>
</dbReference>
<comment type="caution">
    <text evidence="4">The sequence shown here is derived from an EMBL/GenBank/DDBJ whole genome shotgun (WGS) entry which is preliminary data.</text>
</comment>
<dbReference type="PROSITE" id="PS50110">
    <property type="entry name" value="RESPONSE_REGULATORY"/>
    <property type="match status" value="1"/>
</dbReference>
<dbReference type="SMART" id="SM00850">
    <property type="entry name" value="LytTR"/>
    <property type="match status" value="1"/>
</dbReference>